<reference evidence="3" key="1">
    <citation type="journal article" date="2019" name="Int. J. Syst. Evol. Microbiol.">
        <title>The Global Catalogue of Microorganisms (GCM) 10K type strain sequencing project: providing services to taxonomists for standard genome sequencing and annotation.</title>
        <authorList>
            <consortium name="The Broad Institute Genomics Platform"/>
            <consortium name="The Broad Institute Genome Sequencing Center for Infectious Disease"/>
            <person name="Wu L."/>
            <person name="Ma J."/>
        </authorList>
    </citation>
    <scope>NUCLEOTIDE SEQUENCE [LARGE SCALE GENOMIC DNA]</scope>
    <source>
        <strain evidence="3">CGMCC 1.12664</strain>
    </source>
</reference>
<protein>
    <recommendedName>
        <fullName evidence="1">Putative exodeoxyribonuclease 8 PDDEXK-like domain-containing protein</fullName>
    </recommendedName>
</protein>
<accession>A0A917A6Q6</accession>
<dbReference type="Proteomes" id="UP000612855">
    <property type="component" value="Unassembled WGS sequence"/>
</dbReference>
<dbReference type="AlphaFoldDB" id="A0A917A6Q6"/>
<dbReference type="InterPro" id="IPR024432">
    <property type="entry name" value="Put_RecE_PDDEXK-like_dom"/>
</dbReference>
<dbReference type="InterPro" id="IPR011604">
    <property type="entry name" value="PDDEXK-like_dom_sf"/>
</dbReference>
<dbReference type="Pfam" id="PF12684">
    <property type="entry name" value="DUF3799"/>
    <property type="match status" value="1"/>
</dbReference>
<organism evidence="2 3">
    <name type="scientific">Primorskyibacter flagellatus</name>
    <dbReference type="NCBI Taxonomy" id="1387277"/>
    <lineage>
        <taxon>Bacteria</taxon>
        <taxon>Pseudomonadati</taxon>
        <taxon>Pseudomonadota</taxon>
        <taxon>Alphaproteobacteria</taxon>
        <taxon>Rhodobacterales</taxon>
        <taxon>Roseobacteraceae</taxon>
        <taxon>Primorskyibacter</taxon>
    </lineage>
</organism>
<evidence type="ECO:0000259" key="1">
    <source>
        <dbReference type="Pfam" id="PF12684"/>
    </source>
</evidence>
<feature type="domain" description="Putative exodeoxyribonuclease 8 PDDEXK-like" evidence="1">
    <location>
        <begin position="63"/>
        <end position="296"/>
    </location>
</feature>
<evidence type="ECO:0000313" key="3">
    <source>
        <dbReference type="Proteomes" id="UP000612855"/>
    </source>
</evidence>
<sequence length="322" mass="36053">MSHEIRTLADDEQITEPGFYRISLDRHHSQPCDGPSVTSGVLRTMEKKGPSKVWAYHQLNPNRFEEKRSDALRMGTAMAAYIEGGLAGLEAEFQILPENAPSRPTAAQINALKEGRETETARRSITFWSNVRKDGREIVSQGEFDLLAAMGAALAADPAAAAVLGGEPEITMAAFDERTGLWMLARPDNMNFDGTLSDYKKVNTQGRPFNQTLCSHRTEDHEYTMQMAFAADVFERLTGIWSDQCGLVFQEDEPPHDVILLPIPEEDLRIGQFLNRQAMTRFRECLDANHWPGPGEVITPFHRNPERREALLERMQTAGAAP</sequence>
<dbReference type="RefSeq" id="WP_188477302.1">
    <property type="nucleotide sequence ID" value="NZ_BMFJ01000001.1"/>
</dbReference>
<comment type="caution">
    <text evidence="2">The sequence shown here is derived from an EMBL/GenBank/DDBJ whole genome shotgun (WGS) entry which is preliminary data.</text>
</comment>
<dbReference type="Gene3D" id="3.90.320.10">
    <property type="match status" value="1"/>
</dbReference>
<evidence type="ECO:0000313" key="2">
    <source>
        <dbReference type="EMBL" id="GGE30258.1"/>
    </source>
</evidence>
<proteinExistence type="predicted"/>
<keyword evidence="3" id="KW-1185">Reference proteome</keyword>
<gene>
    <name evidence="2" type="ORF">GCM10011360_17870</name>
</gene>
<name>A0A917A6Q6_9RHOB</name>
<dbReference type="EMBL" id="BMFJ01000001">
    <property type="protein sequence ID" value="GGE30258.1"/>
    <property type="molecule type" value="Genomic_DNA"/>
</dbReference>